<dbReference type="EMBL" id="CP041730">
    <property type="protein sequence ID" value="QDQ29422.1"/>
    <property type="molecule type" value="Genomic_DNA"/>
</dbReference>
<reference evidence="2" key="1">
    <citation type="submission" date="2019-07" db="EMBL/GenBank/DDBJ databases">
        <title>Chitinimonas sp. nov., isolated from Ny-Alesund, arctica soil.</title>
        <authorList>
            <person name="Xu Q."/>
            <person name="Peng F."/>
        </authorList>
    </citation>
    <scope>NUCLEOTIDE SEQUENCE [LARGE SCALE GENOMIC DNA]</scope>
    <source>
        <strain evidence="2">R3-44</strain>
    </source>
</reference>
<dbReference type="AlphaFoldDB" id="A0A516SMM5"/>
<dbReference type="Proteomes" id="UP000317550">
    <property type="component" value="Chromosome"/>
</dbReference>
<accession>A0A516SMM5</accession>
<protein>
    <submittedName>
        <fullName evidence="1">SMI1/KNR4 family protein</fullName>
    </submittedName>
</protein>
<sequence>MLGRKNGLYAFESALHIFPAGFQNGVMDISTWNSAELWRSYYQDLADGHLFFAEDIFGFQFSIRNDGIYSFNSESGAAEKIADSIEEWAALVLNDYEFQTGFPFAHEWQLANRPLLAHERLFPKYPFVLGGKYELGNLVSSNAVYGMQFRGYVADQIKDLPEGTRVELVFNPQ</sequence>
<proteinExistence type="predicted"/>
<organism evidence="1 2">
    <name type="scientific">Chitinimonas arctica</name>
    <dbReference type="NCBI Taxonomy" id="2594795"/>
    <lineage>
        <taxon>Bacteria</taxon>
        <taxon>Pseudomonadati</taxon>
        <taxon>Pseudomonadota</taxon>
        <taxon>Betaproteobacteria</taxon>
        <taxon>Neisseriales</taxon>
        <taxon>Chitinibacteraceae</taxon>
        <taxon>Chitinimonas</taxon>
    </lineage>
</organism>
<dbReference type="OrthoDB" id="672028at2"/>
<keyword evidence="2" id="KW-1185">Reference proteome</keyword>
<dbReference type="KEGG" id="cari:FNU76_21780"/>
<evidence type="ECO:0000313" key="2">
    <source>
        <dbReference type="Proteomes" id="UP000317550"/>
    </source>
</evidence>
<gene>
    <name evidence="1" type="ORF">FNU76_21780</name>
</gene>
<evidence type="ECO:0000313" key="1">
    <source>
        <dbReference type="EMBL" id="QDQ29422.1"/>
    </source>
</evidence>
<name>A0A516SMM5_9NEIS</name>